<dbReference type="AlphaFoldDB" id="A0ABD3H5M2"/>
<comment type="caution">
    <text evidence="8">The sequence shown here is derived from an EMBL/GenBank/DDBJ whole genome shotgun (WGS) entry which is preliminary data.</text>
</comment>
<keyword evidence="9" id="KW-1185">Reference proteome</keyword>
<evidence type="ECO:0000256" key="4">
    <source>
        <dbReference type="ARBA" id="ARBA00022777"/>
    </source>
</evidence>
<feature type="domain" description="Thiamin pyrophosphokinase thiamin-binding" evidence="7">
    <location>
        <begin position="251"/>
        <end position="316"/>
    </location>
</feature>
<reference evidence="8 9" key="1">
    <citation type="submission" date="2024-09" db="EMBL/GenBank/DDBJ databases">
        <title>Chromosome-scale assembly of Riccia sorocarpa.</title>
        <authorList>
            <person name="Paukszto L."/>
        </authorList>
    </citation>
    <scope>NUCLEOTIDE SEQUENCE [LARGE SCALE GENOMIC DNA]</scope>
    <source>
        <strain evidence="8">LP-2024</strain>
        <tissue evidence="8">Aerial parts of the thallus</tissue>
    </source>
</reference>
<evidence type="ECO:0000256" key="3">
    <source>
        <dbReference type="ARBA" id="ARBA00022741"/>
    </source>
</evidence>
<dbReference type="Pfam" id="PF04263">
    <property type="entry name" value="TPK_catalytic"/>
    <property type="match status" value="1"/>
</dbReference>
<dbReference type="InterPro" id="IPR006282">
    <property type="entry name" value="Thi_PPkinase"/>
</dbReference>
<dbReference type="NCBIfam" id="TIGR01378">
    <property type="entry name" value="thi_PPkinase"/>
    <property type="match status" value="1"/>
</dbReference>
<dbReference type="GO" id="GO:0042723">
    <property type="term" value="P:thiamine-containing compound metabolic process"/>
    <property type="evidence" value="ECO:0007669"/>
    <property type="project" value="UniProtKB-ARBA"/>
</dbReference>
<dbReference type="InterPro" id="IPR036371">
    <property type="entry name" value="TPK_B1-bd_sf"/>
</dbReference>
<dbReference type="PANTHER" id="PTHR13622:SF8">
    <property type="entry name" value="THIAMIN PYROPHOSPHOKINASE 1"/>
    <property type="match status" value="1"/>
</dbReference>
<evidence type="ECO:0000256" key="1">
    <source>
        <dbReference type="ARBA" id="ARBA00013245"/>
    </source>
</evidence>
<gene>
    <name evidence="8" type="ORF">R1sor_003836</name>
</gene>
<dbReference type="InterPro" id="IPR007373">
    <property type="entry name" value="Thiamin_PyroPKinase_B1-bd"/>
</dbReference>
<dbReference type="Gene3D" id="2.60.120.320">
    <property type="entry name" value="Thiamin pyrophosphokinase, thiamin-binding domain"/>
    <property type="match status" value="1"/>
</dbReference>
<evidence type="ECO:0000313" key="9">
    <source>
        <dbReference type="Proteomes" id="UP001633002"/>
    </source>
</evidence>
<comment type="function">
    <text evidence="6">Catalyzes the phosphorylation of thiamine to thiamine pyrophosphate (TPP). TPP is an active cofactor for enzymes involved in glycolysis and energy production. Plant leaves require high levels of TPP for photosynthesis and carbohydrate metabolism.</text>
</comment>
<keyword evidence="2" id="KW-0808">Transferase</keyword>
<dbReference type="GO" id="GO:0004788">
    <property type="term" value="F:thiamine diphosphokinase activity"/>
    <property type="evidence" value="ECO:0007669"/>
    <property type="project" value="UniProtKB-EC"/>
</dbReference>
<keyword evidence="4" id="KW-0418">Kinase</keyword>
<evidence type="ECO:0000256" key="6">
    <source>
        <dbReference type="ARBA" id="ARBA00025120"/>
    </source>
</evidence>
<evidence type="ECO:0000256" key="2">
    <source>
        <dbReference type="ARBA" id="ARBA00022679"/>
    </source>
</evidence>
<dbReference type="Gene3D" id="3.40.50.10240">
    <property type="entry name" value="Thiamin pyrophosphokinase, catalytic domain"/>
    <property type="match status" value="1"/>
</dbReference>
<accession>A0ABD3H5M2</accession>
<evidence type="ECO:0000313" key="8">
    <source>
        <dbReference type="EMBL" id="KAL3685814.1"/>
    </source>
</evidence>
<dbReference type="SMART" id="SM00983">
    <property type="entry name" value="TPK_B1_binding"/>
    <property type="match status" value="1"/>
</dbReference>
<dbReference type="PANTHER" id="PTHR13622">
    <property type="entry name" value="THIAMIN PYROPHOSPHOKINASE"/>
    <property type="match status" value="1"/>
</dbReference>
<dbReference type="InterPro" id="IPR036759">
    <property type="entry name" value="TPK_catalytic_sf"/>
</dbReference>
<sequence length="325" mass="36319">MTCRATQISLWRKAIAAAPIRSLVTASSRHYGLQTGHLKRNAACSFSTAGSIILQHRPEREKETRREEMVDRMLHRTSFTLNSAVGVASDLDEPFVLVVLNHDIPKFVPVLWNQARLRICADGGANRLYDELPSMLTEEQPEEVRQRYRPDVIKGDLDSIRPTVREFYKNLGVKIIDESHDQDSTDFQKCISYIRNPDYGCDHWKVVVVGALGGRFDHVVAHINVLYKHPKLRITLLSDESLLYLLPQGFSHEIQINSAVEGPHCGLIPFGKASESTTTTGLRWNLNGSAMAFGSMISTSNLLDGDVVTVASDCPLIWTVAVRPV</sequence>
<evidence type="ECO:0000259" key="7">
    <source>
        <dbReference type="SMART" id="SM00983"/>
    </source>
</evidence>
<dbReference type="FunFam" id="3.40.50.10240:FF:000006">
    <property type="entry name" value="Thiamin pyrophosphokinase 1"/>
    <property type="match status" value="1"/>
</dbReference>
<dbReference type="EMBL" id="JBJQOH010000006">
    <property type="protein sequence ID" value="KAL3685814.1"/>
    <property type="molecule type" value="Genomic_DNA"/>
</dbReference>
<evidence type="ECO:0000256" key="5">
    <source>
        <dbReference type="ARBA" id="ARBA00022840"/>
    </source>
</evidence>
<keyword evidence="3" id="KW-0547">Nucleotide-binding</keyword>
<dbReference type="SUPFAM" id="SSF63999">
    <property type="entry name" value="Thiamin pyrophosphokinase, catalytic domain"/>
    <property type="match status" value="1"/>
</dbReference>
<dbReference type="FunFam" id="2.60.120.320:FF:000001">
    <property type="entry name" value="Thiamine pyrophosphokinase"/>
    <property type="match status" value="1"/>
</dbReference>
<dbReference type="Proteomes" id="UP001633002">
    <property type="component" value="Unassembled WGS sequence"/>
</dbReference>
<dbReference type="SUPFAM" id="SSF63862">
    <property type="entry name" value="Thiamin pyrophosphokinase, substrate-binding domain"/>
    <property type="match status" value="1"/>
</dbReference>
<dbReference type="GO" id="GO:0005524">
    <property type="term" value="F:ATP binding"/>
    <property type="evidence" value="ECO:0007669"/>
    <property type="project" value="UniProtKB-KW"/>
</dbReference>
<dbReference type="GO" id="GO:0016301">
    <property type="term" value="F:kinase activity"/>
    <property type="evidence" value="ECO:0007669"/>
    <property type="project" value="UniProtKB-KW"/>
</dbReference>
<dbReference type="Pfam" id="PF04265">
    <property type="entry name" value="TPK_B1_binding"/>
    <property type="match status" value="1"/>
</dbReference>
<dbReference type="CDD" id="cd07995">
    <property type="entry name" value="TPK"/>
    <property type="match status" value="1"/>
</dbReference>
<dbReference type="EC" id="2.7.6.2" evidence="1"/>
<keyword evidence="5" id="KW-0067">ATP-binding</keyword>
<organism evidence="8 9">
    <name type="scientific">Riccia sorocarpa</name>
    <dbReference type="NCBI Taxonomy" id="122646"/>
    <lineage>
        <taxon>Eukaryota</taxon>
        <taxon>Viridiplantae</taxon>
        <taxon>Streptophyta</taxon>
        <taxon>Embryophyta</taxon>
        <taxon>Marchantiophyta</taxon>
        <taxon>Marchantiopsida</taxon>
        <taxon>Marchantiidae</taxon>
        <taxon>Marchantiales</taxon>
        <taxon>Ricciaceae</taxon>
        <taxon>Riccia</taxon>
    </lineage>
</organism>
<protein>
    <recommendedName>
        <fullName evidence="1">thiamine diphosphokinase</fullName>
        <ecNumber evidence="1">2.7.6.2</ecNumber>
    </recommendedName>
</protein>
<name>A0ABD3H5M2_9MARC</name>
<proteinExistence type="predicted"/>
<dbReference type="InterPro" id="IPR007371">
    <property type="entry name" value="TPK_catalytic"/>
</dbReference>